<dbReference type="InterPro" id="IPR000835">
    <property type="entry name" value="HTH_MarR-typ"/>
</dbReference>
<keyword evidence="3" id="KW-0804">Transcription</keyword>
<reference evidence="5 6" key="1">
    <citation type="submission" date="2018-09" db="EMBL/GenBank/DDBJ databases">
        <title>Glutamicibacter mishrai S5-52T (LMG 29155T = KCTC 39846T).</title>
        <authorList>
            <person name="Das S.K."/>
        </authorList>
    </citation>
    <scope>NUCLEOTIDE SEQUENCE [LARGE SCALE GENOMIC DNA]</scope>
    <source>
        <strain evidence="5 6">S5-52</strain>
    </source>
</reference>
<evidence type="ECO:0000256" key="1">
    <source>
        <dbReference type="ARBA" id="ARBA00023015"/>
    </source>
</evidence>
<dbReference type="PANTHER" id="PTHR33164:SF89">
    <property type="entry name" value="MARR FAMILY REGULATORY PROTEIN"/>
    <property type="match status" value="1"/>
</dbReference>
<keyword evidence="2" id="KW-0238">DNA-binding</keyword>
<evidence type="ECO:0000256" key="2">
    <source>
        <dbReference type="ARBA" id="ARBA00023125"/>
    </source>
</evidence>
<protein>
    <submittedName>
        <fullName evidence="5">MarR family transcriptional regulator</fullName>
    </submittedName>
</protein>
<dbReference type="InterPro" id="IPR036388">
    <property type="entry name" value="WH-like_DNA-bd_sf"/>
</dbReference>
<dbReference type="GO" id="GO:0003677">
    <property type="term" value="F:DNA binding"/>
    <property type="evidence" value="ECO:0007669"/>
    <property type="project" value="UniProtKB-KW"/>
</dbReference>
<evidence type="ECO:0000256" key="3">
    <source>
        <dbReference type="ARBA" id="ARBA00023163"/>
    </source>
</evidence>
<dbReference type="InterPro" id="IPR039422">
    <property type="entry name" value="MarR/SlyA-like"/>
</dbReference>
<keyword evidence="1" id="KW-0805">Transcription regulation</keyword>
<dbReference type="GO" id="GO:0003700">
    <property type="term" value="F:DNA-binding transcription factor activity"/>
    <property type="evidence" value="ECO:0007669"/>
    <property type="project" value="InterPro"/>
</dbReference>
<dbReference type="AlphaFoldDB" id="A0A6H0SIB1"/>
<sequence length="143" mass="15751">MQYSSAGDDVPQLLFDAIFPLLGIVHSARTISSGKVGILRALAAEEHVSATQLRRAIGVSQQAISLTTKELESLGFIERHKDESDRRKLWFHLTEAGRQKLHTEIALGRQALKDAIGNELSDAELKLVHDAIPALAKIRKATY</sequence>
<accession>A0A6H0SIB1</accession>
<feature type="domain" description="HTH marR-type" evidence="4">
    <location>
        <begin position="1"/>
        <end position="137"/>
    </location>
</feature>
<dbReference type="Pfam" id="PF12802">
    <property type="entry name" value="MarR_2"/>
    <property type="match status" value="1"/>
</dbReference>
<dbReference type="SMART" id="SM00347">
    <property type="entry name" value="HTH_MARR"/>
    <property type="match status" value="1"/>
</dbReference>
<organism evidence="5 6">
    <name type="scientific">Glutamicibacter mishrai</name>
    <dbReference type="NCBI Taxonomy" id="1775880"/>
    <lineage>
        <taxon>Bacteria</taxon>
        <taxon>Bacillati</taxon>
        <taxon>Actinomycetota</taxon>
        <taxon>Actinomycetes</taxon>
        <taxon>Micrococcales</taxon>
        <taxon>Micrococcaceae</taxon>
        <taxon>Glutamicibacter</taxon>
    </lineage>
</organism>
<dbReference type="Proteomes" id="UP000502331">
    <property type="component" value="Chromosome"/>
</dbReference>
<evidence type="ECO:0000313" key="6">
    <source>
        <dbReference type="Proteomes" id="UP000502331"/>
    </source>
</evidence>
<dbReference type="InterPro" id="IPR036390">
    <property type="entry name" value="WH_DNA-bd_sf"/>
</dbReference>
<evidence type="ECO:0000313" key="5">
    <source>
        <dbReference type="EMBL" id="QIV86910.1"/>
    </source>
</evidence>
<dbReference type="PRINTS" id="PR00598">
    <property type="entry name" value="HTHMARR"/>
</dbReference>
<dbReference type="EMBL" id="CP032549">
    <property type="protein sequence ID" value="QIV86910.1"/>
    <property type="molecule type" value="Genomic_DNA"/>
</dbReference>
<proteinExistence type="predicted"/>
<dbReference type="InterPro" id="IPR023187">
    <property type="entry name" value="Tscrpt_reg_MarR-type_CS"/>
</dbReference>
<dbReference type="PROSITE" id="PS01117">
    <property type="entry name" value="HTH_MARR_1"/>
    <property type="match status" value="1"/>
</dbReference>
<dbReference type="Gene3D" id="1.10.10.10">
    <property type="entry name" value="Winged helix-like DNA-binding domain superfamily/Winged helix DNA-binding domain"/>
    <property type="match status" value="1"/>
</dbReference>
<dbReference type="PROSITE" id="PS50995">
    <property type="entry name" value="HTH_MARR_2"/>
    <property type="match status" value="1"/>
</dbReference>
<dbReference type="PANTHER" id="PTHR33164">
    <property type="entry name" value="TRANSCRIPTIONAL REGULATOR, MARR FAMILY"/>
    <property type="match status" value="1"/>
</dbReference>
<dbReference type="SUPFAM" id="SSF46785">
    <property type="entry name" value="Winged helix' DNA-binding domain"/>
    <property type="match status" value="1"/>
</dbReference>
<gene>
    <name evidence="5" type="ORF">D3791_07065</name>
</gene>
<name>A0A6H0SIB1_9MICC</name>
<keyword evidence="6" id="KW-1185">Reference proteome</keyword>
<dbReference type="GO" id="GO:0006950">
    <property type="term" value="P:response to stress"/>
    <property type="evidence" value="ECO:0007669"/>
    <property type="project" value="TreeGrafter"/>
</dbReference>
<evidence type="ECO:0000259" key="4">
    <source>
        <dbReference type="PROSITE" id="PS50995"/>
    </source>
</evidence>